<comment type="caution">
    <text evidence="4">The sequence shown here is derived from an EMBL/GenBank/DDBJ whole genome shotgun (WGS) entry which is preliminary data.</text>
</comment>
<dbReference type="RefSeq" id="WP_024858535.1">
    <property type="nucleotide sequence ID" value="NZ_JEOB01000003.1"/>
</dbReference>
<organism evidence="4 5">
    <name type="scientific">Ruminococcus albus SY3</name>
    <dbReference type="NCBI Taxonomy" id="1341156"/>
    <lineage>
        <taxon>Bacteria</taxon>
        <taxon>Bacillati</taxon>
        <taxon>Bacillota</taxon>
        <taxon>Clostridia</taxon>
        <taxon>Eubacteriales</taxon>
        <taxon>Oscillospiraceae</taxon>
        <taxon>Ruminococcus</taxon>
    </lineage>
</organism>
<dbReference type="InterPro" id="IPR000182">
    <property type="entry name" value="GNAT_dom"/>
</dbReference>
<dbReference type="PANTHER" id="PTHR13947:SF37">
    <property type="entry name" value="LD18367P"/>
    <property type="match status" value="1"/>
</dbReference>
<name>A0A011VW18_RUMAL</name>
<dbReference type="EMBL" id="JEOB01000004">
    <property type="protein sequence ID" value="EXM38322.1"/>
    <property type="molecule type" value="Genomic_DNA"/>
</dbReference>
<evidence type="ECO:0000256" key="1">
    <source>
        <dbReference type="ARBA" id="ARBA00022679"/>
    </source>
</evidence>
<dbReference type="Proteomes" id="UP000021369">
    <property type="component" value="Unassembled WGS sequence"/>
</dbReference>
<dbReference type="PANTHER" id="PTHR13947">
    <property type="entry name" value="GNAT FAMILY N-ACETYLTRANSFERASE"/>
    <property type="match status" value="1"/>
</dbReference>
<sequence length="138" mass="15845">MAEIVFCENADEELERFVADGFEEHSAENGTSADYNEFTFAAKDGSDIVGAVMGHAYYNEVHISELIVRKEYRGKDIGTALIKAVEDRFRDKGYDHISLTTHRFQAAGFYEKCGFTVEFIRKSRTDPKLDKYFMVKYI</sequence>
<proteinExistence type="predicted"/>
<evidence type="ECO:0000313" key="5">
    <source>
        <dbReference type="Proteomes" id="UP000021369"/>
    </source>
</evidence>
<dbReference type="InterPro" id="IPR050769">
    <property type="entry name" value="NAT_camello-type"/>
</dbReference>
<reference evidence="4 5" key="1">
    <citation type="submission" date="2013-06" db="EMBL/GenBank/DDBJ databases">
        <title>Rumen cellulosomics: divergent fiber-degrading strategies revealed by comparative genome-wide analysis of six Ruminococcal strains.</title>
        <authorList>
            <person name="Dassa B."/>
            <person name="Borovok I."/>
            <person name="Lamed R."/>
            <person name="Flint H."/>
            <person name="Yeoman C.J."/>
            <person name="White B."/>
            <person name="Bayer E.A."/>
        </authorList>
    </citation>
    <scope>NUCLEOTIDE SEQUENCE [LARGE SCALE GENOMIC DNA]</scope>
    <source>
        <strain evidence="4 5">SY3</strain>
    </source>
</reference>
<evidence type="ECO:0000259" key="2">
    <source>
        <dbReference type="PROSITE" id="PS51186"/>
    </source>
</evidence>
<feature type="domain" description="N-acetyltransferase" evidence="2">
    <location>
        <begin position="1"/>
        <end position="138"/>
    </location>
</feature>
<dbReference type="InterPro" id="IPR016181">
    <property type="entry name" value="Acyl_CoA_acyltransferase"/>
</dbReference>
<dbReference type="PROSITE" id="PS51186">
    <property type="entry name" value="GNAT"/>
    <property type="match status" value="1"/>
</dbReference>
<gene>
    <name evidence="4" type="ORF">RASY3_10550</name>
    <name evidence="3" type="ORF">RASY3_19240</name>
</gene>
<protein>
    <submittedName>
        <fullName evidence="4">GNAT family acetyltransferase</fullName>
    </submittedName>
</protein>
<dbReference type="SUPFAM" id="SSF55729">
    <property type="entry name" value="Acyl-CoA N-acyltransferases (Nat)"/>
    <property type="match status" value="1"/>
</dbReference>
<dbReference type="Gene3D" id="3.40.630.30">
    <property type="match status" value="1"/>
</dbReference>
<dbReference type="OrthoDB" id="9796171at2"/>
<keyword evidence="1 4" id="KW-0808">Transferase</keyword>
<dbReference type="CDD" id="cd04301">
    <property type="entry name" value="NAT_SF"/>
    <property type="match status" value="1"/>
</dbReference>
<dbReference type="AlphaFoldDB" id="A0A011VW18"/>
<dbReference type="EMBL" id="JEOB01000003">
    <property type="protein sequence ID" value="EXM38793.1"/>
    <property type="molecule type" value="Genomic_DNA"/>
</dbReference>
<evidence type="ECO:0000313" key="4">
    <source>
        <dbReference type="EMBL" id="EXM38793.1"/>
    </source>
</evidence>
<evidence type="ECO:0000313" key="3">
    <source>
        <dbReference type="EMBL" id="EXM38322.1"/>
    </source>
</evidence>
<dbReference type="GO" id="GO:0008080">
    <property type="term" value="F:N-acetyltransferase activity"/>
    <property type="evidence" value="ECO:0007669"/>
    <property type="project" value="InterPro"/>
</dbReference>
<accession>A0A011VW18</accession>
<dbReference type="PATRIC" id="fig|1341156.4.peg.2055"/>
<keyword evidence="5" id="KW-1185">Reference proteome</keyword>
<dbReference type="Pfam" id="PF00583">
    <property type="entry name" value="Acetyltransf_1"/>
    <property type="match status" value="1"/>
</dbReference>